<evidence type="ECO:0000256" key="3">
    <source>
        <dbReference type="ARBA" id="ARBA00022630"/>
    </source>
</evidence>
<name>A0A7J0C9R2_9ACTN</name>
<evidence type="ECO:0000256" key="6">
    <source>
        <dbReference type="SAM" id="MobiDB-lite"/>
    </source>
</evidence>
<proteinExistence type="inferred from homology"/>
<reference evidence="8 10" key="1">
    <citation type="submission" date="2020-05" db="EMBL/GenBank/DDBJ databases">
        <title>Whole genome shotgun sequence of Streptomyces fulvorobeus NBRC 15897.</title>
        <authorList>
            <person name="Komaki H."/>
            <person name="Tamura T."/>
        </authorList>
    </citation>
    <scope>NUCLEOTIDE SEQUENCE [LARGE SCALE GENOMIC DNA]</scope>
    <source>
        <strain evidence="8 10">NBRC 15897</strain>
    </source>
</reference>
<dbReference type="AlphaFoldDB" id="A0A7J0C9R2"/>
<dbReference type="Pfam" id="PF08031">
    <property type="entry name" value="BBE"/>
    <property type="match status" value="1"/>
</dbReference>
<feature type="domain" description="FAD-binding PCMH-type" evidence="7">
    <location>
        <begin position="129"/>
        <end position="296"/>
    </location>
</feature>
<dbReference type="Proteomes" id="UP000498980">
    <property type="component" value="Unassembled WGS sequence"/>
</dbReference>
<keyword evidence="5" id="KW-0560">Oxidoreductase</keyword>
<evidence type="ECO:0000313" key="9">
    <source>
        <dbReference type="EMBL" id="NYE42090.1"/>
    </source>
</evidence>
<dbReference type="Gene3D" id="3.40.462.20">
    <property type="match status" value="1"/>
</dbReference>
<organism evidence="8 10">
    <name type="scientific">Streptomyces fulvorobeus</name>
    <dbReference type="NCBI Taxonomy" id="284028"/>
    <lineage>
        <taxon>Bacteria</taxon>
        <taxon>Bacillati</taxon>
        <taxon>Actinomycetota</taxon>
        <taxon>Actinomycetes</taxon>
        <taxon>Kitasatosporales</taxon>
        <taxon>Streptomycetaceae</taxon>
        <taxon>Streptomyces</taxon>
    </lineage>
</organism>
<dbReference type="SUPFAM" id="SSF56176">
    <property type="entry name" value="FAD-binding/transporter-associated domain-like"/>
    <property type="match status" value="1"/>
</dbReference>
<dbReference type="Pfam" id="PF01565">
    <property type="entry name" value="FAD_binding_4"/>
    <property type="match status" value="1"/>
</dbReference>
<dbReference type="InterPro" id="IPR016167">
    <property type="entry name" value="FAD-bd_PCMH_sub1"/>
</dbReference>
<dbReference type="InterPro" id="IPR050416">
    <property type="entry name" value="FAD-linked_Oxidoreductase"/>
</dbReference>
<dbReference type="InterPro" id="IPR016169">
    <property type="entry name" value="FAD-bd_PCMH_sub2"/>
</dbReference>
<evidence type="ECO:0000256" key="2">
    <source>
        <dbReference type="ARBA" id="ARBA00005466"/>
    </source>
</evidence>
<dbReference type="InterPro" id="IPR006311">
    <property type="entry name" value="TAT_signal"/>
</dbReference>
<keyword evidence="4" id="KW-0274">FAD</keyword>
<dbReference type="GO" id="GO:0071949">
    <property type="term" value="F:FAD binding"/>
    <property type="evidence" value="ECO:0007669"/>
    <property type="project" value="InterPro"/>
</dbReference>
<evidence type="ECO:0000313" key="10">
    <source>
        <dbReference type="Proteomes" id="UP000498980"/>
    </source>
</evidence>
<dbReference type="Gene3D" id="3.30.465.10">
    <property type="match status" value="1"/>
</dbReference>
<dbReference type="PROSITE" id="PS51318">
    <property type="entry name" value="TAT"/>
    <property type="match status" value="1"/>
</dbReference>
<dbReference type="InterPro" id="IPR006094">
    <property type="entry name" value="Oxid_FAD_bind_N"/>
</dbReference>
<evidence type="ECO:0000256" key="5">
    <source>
        <dbReference type="ARBA" id="ARBA00023002"/>
    </source>
</evidence>
<feature type="compositionally biased region" description="Pro residues" evidence="6">
    <location>
        <begin position="14"/>
        <end position="27"/>
    </location>
</feature>
<comment type="caution">
    <text evidence="8">The sequence shown here is derived from an EMBL/GenBank/DDBJ whole genome shotgun (WGS) entry which is preliminary data.</text>
</comment>
<feature type="compositionally biased region" description="Low complexity" evidence="6">
    <location>
        <begin position="63"/>
        <end position="97"/>
    </location>
</feature>
<gene>
    <name evidence="9" type="ORF">HEB29_003101</name>
    <name evidence="8" type="ORF">Sfulv_32770</name>
</gene>
<dbReference type="InterPro" id="IPR006093">
    <property type="entry name" value="Oxy_OxRdtase_FAD_BS"/>
</dbReference>
<feature type="region of interest" description="Disordered" evidence="6">
    <location>
        <begin position="1"/>
        <end position="31"/>
    </location>
</feature>
<dbReference type="Proteomes" id="UP000530403">
    <property type="component" value="Unassembled WGS sequence"/>
</dbReference>
<keyword evidence="3" id="KW-0285">Flavoprotein</keyword>
<dbReference type="PROSITE" id="PS51387">
    <property type="entry name" value="FAD_PCMH"/>
    <property type="match status" value="1"/>
</dbReference>
<dbReference type="EMBL" id="BLWC01000001">
    <property type="protein sequence ID" value="GFM98466.1"/>
    <property type="molecule type" value="Genomic_DNA"/>
</dbReference>
<dbReference type="InterPro" id="IPR012951">
    <property type="entry name" value="BBE"/>
</dbReference>
<dbReference type="InterPro" id="IPR036318">
    <property type="entry name" value="FAD-bd_PCMH-like_sf"/>
</dbReference>
<evidence type="ECO:0000256" key="4">
    <source>
        <dbReference type="ARBA" id="ARBA00022827"/>
    </source>
</evidence>
<dbReference type="InterPro" id="IPR016166">
    <property type="entry name" value="FAD-bd_PCMH"/>
</dbReference>
<accession>A0A7J0C9R2</accession>
<comment type="cofactor">
    <cofactor evidence="1">
        <name>FAD</name>
        <dbReference type="ChEBI" id="CHEBI:57692"/>
    </cofactor>
</comment>
<dbReference type="PANTHER" id="PTHR42973:SF39">
    <property type="entry name" value="FAD-BINDING PCMH-TYPE DOMAIN-CONTAINING PROTEIN"/>
    <property type="match status" value="1"/>
</dbReference>
<evidence type="ECO:0000313" key="11">
    <source>
        <dbReference type="Proteomes" id="UP000530403"/>
    </source>
</evidence>
<dbReference type="EMBL" id="JACCCF010000001">
    <property type="protein sequence ID" value="NYE42090.1"/>
    <property type="molecule type" value="Genomic_DNA"/>
</dbReference>
<dbReference type="GO" id="GO:0016491">
    <property type="term" value="F:oxidoreductase activity"/>
    <property type="evidence" value="ECO:0007669"/>
    <property type="project" value="UniProtKB-KW"/>
</dbReference>
<evidence type="ECO:0000313" key="8">
    <source>
        <dbReference type="EMBL" id="GFM98466.1"/>
    </source>
</evidence>
<comment type="similarity">
    <text evidence="2">Belongs to the oxygen-dependent FAD-linked oxidoreductase family.</text>
</comment>
<dbReference type="PANTHER" id="PTHR42973">
    <property type="entry name" value="BINDING OXIDOREDUCTASE, PUTATIVE (AFU_ORTHOLOGUE AFUA_1G17690)-RELATED"/>
    <property type="match status" value="1"/>
</dbReference>
<dbReference type="PROSITE" id="PS00862">
    <property type="entry name" value="OX2_COVAL_FAD"/>
    <property type="match status" value="1"/>
</dbReference>
<evidence type="ECO:0000256" key="1">
    <source>
        <dbReference type="ARBA" id="ARBA00001974"/>
    </source>
</evidence>
<keyword evidence="10" id="KW-1185">Reference proteome</keyword>
<sequence>MTRPHHPKAASPTPQAPPEPQLPPEVPSPFGRRAVLGIGLATGAGAALTAATGCGANGGPGAAGPSATGRSRPSDPASPTLPSSSPSRSPAAGPASADWPALGRSLDGLLVRPGDTAYATARQLYNTRFDPLKPAAVAYVRHEGDVRECLAFARAAGTPVAIRSGGHSYAGWSSGTGTLVIDVSPLARVDANGTIGAGARLVDVYRGLARHSRTVPGGSCPTVGISGLTLGGGHGVTSRAYGLTCDNLTSATLVTADGSTLTADADQHADLFWALRGAGNGNFGVVTELRFRTRPAPSTVTGFLSYPWSRAQAVLAAWQRWGPEQPDEIWSAVRLDAGPGGGTPTVSVATLSLGTYGDLQNAVDRLADMIGASASSVSLRPRGFLDAMLVQAGCSGLTEAQCHLPGPTPGRDEGGALQREAYAASSAFFDRPLSGAGLRALIDRAEAFTRITVEQGGGGGSVLLTALGGAINRVDPQATAFVHRGSRVLAQYVGAWRPGTSGAAQQSWLKKTHGALRRYASGAAYQNYVDPQLADWRKAYYGAAADRLGRVKERYDPTRFFTFPQSL</sequence>
<reference evidence="9 11" key="2">
    <citation type="submission" date="2020-07" db="EMBL/GenBank/DDBJ databases">
        <title>Sequencing the genomes of 1000 actinobacteria strains.</title>
        <authorList>
            <person name="Klenk H.-P."/>
        </authorList>
    </citation>
    <scope>NUCLEOTIDE SEQUENCE [LARGE SCALE GENOMIC DNA]</scope>
    <source>
        <strain evidence="9 11">DSM 41455</strain>
    </source>
</reference>
<feature type="region of interest" description="Disordered" evidence="6">
    <location>
        <begin position="50"/>
        <end position="99"/>
    </location>
</feature>
<evidence type="ECO:0000259" key="7">
    <source>
        <dbReference type="PROSITE" id="PS51387"/>
    </source>
</evidence>
<dbReference type="Gene3D" id="3.30.43.10">
    <property type="entry name" value="Uridine Diphospho-n-acetylenolpyruvylglucosamine Reductase, domain 2"/>
    <property type="match status" value="1"/>
</dbReference>
<dbReference type="RefSeq" id="WP_173314404.1">
    <property type="nucleotide sequence ID" value="NZ_BAAAUE010000012.1"/>
</dbReference>
<protein>
    <submittedName>
        <fullName evidence="9">FAD/FMN-containing dehydrogenase</fullName>
    </submittedName>
</protein>